<comment type="caution">
    <text evidence="1">The sequence shown here is derived from an EMBL/GenBank/DDBJ whole genome shotgun (WGS) entry which is preliminary data.</text>
</comment>
<organism evidence="1 2">
    <name type="scientific">Pleurotus cornucopiae</name>
    <name type="common">Cornucopia mushroom</name>
    <dbReference type="NCBI Taxonomy" id="5321"/>
    <lineage>
        <taxon>Eukaryota</taxon>
        <taxon>Fungi</taxon>
        <taxon>Dikarya</taxon>
        <taxon>Basidiomycota</taxon>
        <taxon>Agaricomycotina</taxon>
        <taxon>Agaricomycetes</taxon>
        <taxon>Agaricomycetidae</taxon>
        <taxon>Agaricales</taxon>
        <taxon>Pleurotineae</taxon>
        <taxon>Pleurotaceae</taxon>
        <taxon>Pleurotus</taxon>
    </lineage>
</organism>
<evidence type="ECO:0000313" key="2">
    <source>
        <dbReference type="Proteomes" id="UP000824881"/>
    </source>
</evidence>
<proteinExistence type="predicted"/>
<protein>
    <submittedName>
        <fullName evidence="1">Uncharacterized protein</fullName>
    </submittedName>
</protein>
<gene>
    <name evidence="1" type="ORF">CCMSSC00406_0001448</name>
</gene>
<sequence length="480" mass="52779">MEPSTSHSVQSSGSGALAPLMSPYMSSPQSMDQPPSPASSLPDCADATPCLGQGVFSLQPFSLSDAPSTPKPKRVPRPANAFMLFRSDFLRSGTVPSEVERKQQTLSKLAGKIWESMDEDEKSKWRNKAEKVKDEHRRAHPDYKFTPMRGPARLKARGQTDERGQDRNGESWIEELRLRYAPTTPPGRPLKGRGHRKHQPTISPKLEYPPEQLSPMAISPTPSPSLSSNASYFPPPVGMLPRRPSSAPGLRPSSIPMECDYKPPVCTGLETRPILPFQLHPQDHRFLPRRPSTATGGRTSQEAMVTDYGQSSGYQYANMNENHGAYPLPSPIHFHDPFTAQPVNTLGQNMASLHIGDTLPPFTHESVSPLDARHISQYHLSNGLHFPNTTFPNATSPNATSPLTPGMQVDFASKQDEGVFQYANTQKPRFEAGAFAGIVYSQDGYAHHAALLPPYVPGAYSHYGNVNSESDYSMHYGSPQ</sequence>
<dbReference type="EMBL" id="WQMT02000009">
    <property type="protein sequence ID" value="KAG9219038.1"/>
    <property type="molecule type" value="Genomic_DNA"/>
</dbReference>
<evidence type="ECO:0000313" key="1">
    <source>
        <dbReference type="EMBL" id="KAG9219038.1"/>
    </source>
</evidence>
<name>A0ACB7ILG9_PLECO</name>
<reference evidence="1 2" key="1">
    <citation type="journal article" date="2021" name="Appl. Environ. Microbiol.">
        <title>Genetic linkage and physical mapping for an oyster mushroom Pleurotus cornucopiae and QTL analysis for the trait cap color.</title>
        <authorList>
            <person name="Zhang Y."/>
            <person name="Gao W."/>
            <person name="Sonnenberg A."/>
            <person name="Chen Q."/>
            <person name="Zhang J."/>
            <person name="Huang C."/>
        </authorList>
    </citation>
    <scope>NUCLEOTIDE SEQUENCE [LARGE SCALE GENOMIC DNA]</scope>
    <source>
        <strain evidence="1">CCMSSC00406</strain>
    </source>
</reference>
<accession>A0ACB7ILG9</accession>
<keyword evidence="2" id="KW-1185">Reference proteome</keyword>
<dbReference type="Proteomes" id="UP000824881">
    <property type="component" value="Unassembled WGS sequence"/>
</dbReference>